<dbReference type="Proteomes" id="UP000007799">
    <property type="component" value="Unassembled WGS sequence"/>
</dbReference>
<keyword evidence="3 5" id="KW-0697">Rotamase</keyword>
<dbReference type="InParanoid" id="F2TYT1"/>
<evidence type="ECO:0000313" key="8">
    <source>
        <dbReference type="EMBL" id="EGD78755.1"/>
    </source>
</evidence>
<evidence type="ECO:0000259" key="7">
    <source>
        <dbReference type="PROSITE" id="PS50059"/>
    </source>
</evidence>
<dbReference type="InterPro" id="IPR001179">
    <property type="entry name" value="PPIase_FKBP_dom"/>
</dbReference>
<dbReference type="Pfam" id="PF00254">
    <property type="entry name" value="FKBP_C"/>
    <property type="match status" value="1"/>
</dbReference>
<feature type="signal peptide" evidence="6">
    <location>
        <begin position="1"/>
        <end position="23"/>
    </location>
</feature>
<dbReference type="EC" id="5.2.1.8" evidence="2 5"/>
<keyword evidence="6" id="KW-0732">Signal</keyword>
<dbReference type="InterPro" id="IPR046357">
    <property type="entry name" value="PPIase_dom_sf"/>
</dbReference>
<keyword evidence="4 5" id="KW-0413">Isomerase</keyword>
<dbReference type="STRING" id="946362.F2TYT1"/>
<dbReference type="PANTHER" id="PTHR45779">
    <property type="entry name" value="PEPTIDYLPROLYL ISOMERASE"/>
    <property type="match status" value="1"/>
</dbReference>
<dbReference type="GO" id="GO:0003755">
    <property type="term" value="F:peptidyl-prolyl cis-trans isomerase activity"/>
    <property type="evidence" value="ECO:0007669"/>
    <property type="project" value="UniProtKB-KW"/>
</dbReference>
<sequence length="164" mass="17783">MMSCARWLVVVVVAVVVAAAVVASSDSHRHDQHSGTGKRLQIGVKHRSEDCHLKSGTGDTLAVHYTGYLADTGDTFDSSLPRGDPLVFTLGDNQVIQGWEQGLLNMCIGEVRSLAVPWTLAYGDYGAPPAIPPRANLRFEVELLHIDKRHTDSHHSTASSKSEL</sequence>
<dbReference type="PANTHER" id="PTHR45779:SF7">
    <property type="entry name" value="PEPTIDYLPROLYL ISOMERASE"/>
    <property type="match status" value="1"/>
</dbReference>
<dbReference type="EMBL" id="GL832957">
    <property type="protein sequence ID" value="EGD78755.1"/>
    <property type="molecule type" value="Genomic_DNA"/>
</dbReference>
<dbReference type="AlphaFoldDB" id="F2TYT1"/>
<dbReference type="PROSITE" id="PS50059">
    <property type="entry name" value="FKBP_PPIASE"/>
    <property type="match status" value="1"/>
</dbReference>
<organism evidence="9">
    <name type="scientific">Salpingoeca rosetta (strain ATCC 50818 / BSB-021)</name>
    <dbReference type="NCBI Taxonomy" id="946362"/>
    <lineage>
        <taxon>Eukaryota</taxon>
        <taxon>Choanoflagellata</taxon>
        <taxon>Craspedida</taxon>
        <taxon>Salpingoecidae</taxon>
        <taxon>Salpingoeca</taxon>
    </lineage>
</organism>
<evidence type="ECO:0000256" key="2">
    <source>
        <dbReference type="ARBA" id="ARBA00013194"/>
    </source>
</evidence>
<evidence type="ECO:0000256" key="4">
    <source>
        <dbReference type="ARBA" id="ARBA00023235"/>
    </source>
</evidence>
<dbReference type="KEGG" id="sre:PTSG_01733"/>
<dbReference type="InterPro" id="IPR044609">
    <property type="entry name" value="FKBP2/11"/>
</dbReference>
<evidence type="ECO:0000313" key="9">
    <source>
        <dbReference type="Proteomes" id="UP000007799"/>
    </source>
</evidence>
<gene>
    <name evidence="8" type="ORF">PTSG_01733</name>
</gene>
<keyword evidence="9" id="KW-1185">Reference proteome</keyword>
<name>F2TYT1_SALR5</name>
<comment type="catalytic activity">
    <reaction evidence="1 5">
        <text>[protein]-peptidylproline (omega=180) = [protein]-peptidylproline (omega=0)</text>
        <dbReference type="Rhea" id="RHEA:16237"/>
        <dbReference type="Rhea" id="RHEA-COMP:10747"/>
        <dbReference type="Rhea" id="RHEA-COMP:10748"/>
        <dbReference type="ChEBI" id="CHEBI:83833"/>
        <dbReference type="ChEBI" id="CHEBI:83834"/>
        <dbReference type="EC" id="5.2.1.8"/>
    </reaction>
</comment>
<accession>F2TYT1</accession>
<feature type="domain" description="PPIase FKBP-type" evidence="7">
    <location>
        <begin position="58"/>
        <end position="147"/>
    </location>
</feature>
<protein>
    <recommendedName>
        <fullName evidence="2 5">peptidylprolyl isomerase</fullName>
        <ecNumber evidence="2 5">5.2.1.8</ecNumber>
    </recommendedName>
</protein>
<evidence type="ECO:0000256" key="1">
    <source>
        <dbReference type="ARBA" id="ARBA00000971"/>
    </source>
</evidence>
<dbReference type="Gene3D" id="3.10.50.40">
    <property type="match status" value="1"/>
</dbReference>
<dbReference type="GeneID" id="16078308"/>
<evidence type="ECO:0000256" key="6">
    <source>
        <dbReference type="SAM" id="SignalP"/>
    </source>
</evidence>
<dbReference type="FunFam" id="3.10.50.40:FF:000006">
    <property type="entry name" value="Peptidyl-prolyl cis-trans isomerase"/>
    <property type="match status" value="1"/>
</dbReference>
<evidence type="ECO:0000256" key="3">
    <source>
        <dbReference type="ARBA" id="ARBA00023110"/>
    </source>
</evidence>
<dbReference type="eggNOG" id="KOG0549">
    <property type="taxonomic scope" value="Eukaryota"/>
</dbReference>
<dbReference type="OrthoDB" id="1902587at2759"/>
<dbReference type="SUPFAM" id="SSF54534">
    <property type="entry name" value="FKBP-like"/>
    <property type="match status" value="1"/>
</dbReference>
<dbReference type="GO" id="GO:0005783">
    <property type="term" value="C:endoplasmic reticulum"/>
    <property type="evidence" value="ECO:0007669"/>
    <property type="project" value="TreeGrafter"/>
</dbReference>
<reference evidence="8" key="1">
    <citation type="submission" date="2009-08" db="EMBL/GenBank/DDBJ databases">
        <title>Annotation of Salpingoeca rosetta.</title>
        <authorList>
            <consortium name="The Broad Institute Genome Sequencing Platform"/>
            <person name="Russ C."/>
            <person name="Cuomo C."/>
            <person name="Burger G."/>
            <person name="Gray M.W."/>
            <person name="Holland P.W.H."/>
            <person name="King N."/>
            <person name="Lang F.B.F."/>
            <person name="Roger A.J."/>
            <person name="Ruiz-Trillo I."/>
            <person name="Young S.K."/>
            <person name="Zeng Q."/>
            <person name="Gargeya S."/>
            <person name="Alvarado L."/>
            <person name="Berlin A."/>
            <person name="Chapman S.B."/>
            <person name="Chen Z."/>
            <person name="Freedman E."/>
            <person name="Gellesch M."/>
            <person name="Goldberg J."/>
            <person name="Griggs A."/>
            <person name="Gujja S."/>
            <person name="Heilman E."/>
            <person name="Heiman D."/>
            <person name="Howarth C."/>
            <person name="Mehta T."/>
            <person name="Neiman D."/>
            <person name="Pearson M."/>
            <person name="Roberts A."/>
            <person name="Saif S."/>
            <person name="Shea T."/>
            <person name="Shenoy N."/>
            <person name="Sisk P."/>
            <person name="Stolte C."/>
            <person name="Sykes S."/>
            <person name="White J."/>
            <person name="Yandava C."/>
            <person name="Haas B."/>
            <person name="Nusbaum C."/>
            <person name="Birren B."/>
        </authorList>
    </citation>
    <scope>NUCLEOTIDE SEQUENCE [LARGE SCALE GENOMIC DNA]</scope>
    <source>
        <strain evidence="8">ATCC 50818</strain>
    </source>
</reference>
<dbReference type="RefSeq" id="XP_004997712.1">
    <property type="nucleotide sequence ID" value="XM_004997655.1"/>
</dbReference>
<evidence type="ECO:0000256" key="5">
    <source>
        <dbReference type="PROSITE-ProRule" id="PRU00277"/>
    </source>
</evidence>
<feature type="chain" id="PRO_5003287098" description="peptidylprolyl isomerase" evidence="6">
    <location>
        <begin position="24"/>
        <end position="164"/>
    </location>
</feature>
<proteinExistence type="predicted"/>
<dbReference type="OMA" id="PKTCDIQ"/>